<evidence type="ECO:0000313" key="5">
    <source>
        <dbReference type="EMBL" id="SDB82287.1"/>
    </source>
</evidence>
<feature type="domain" description="Glycosyltransferase 2-like" evidence="4">
    <location>
        <begin position="69"/>
        <end position="128"/>
    </location>
</feature>
<gene>
    <name evidence="5" type="ORF">SAMN05421548_10124</name>
</gene>
<protein>
    <submittedName>
        <fullName evidence="5">Glycosyltransferase, GT2 family</fullName>
    </submittedName>
</protein>
<dbReference type="AlphaFoldDB" id="A0A1G6GJW1"/>
<evidence type="ECO:0000256" key="3">
    <source>
        <dbReference type="ARBA" id="ARBA00022679"/>
    </source>
</evidence>
<dbReference type="InterPro" id="IPR029044">
    <property type="entry name" value="Nucleotide-diphossugar_trans"/>
</dbReference>
<dbReference type="Proteomes" id="UP000198908">
    <property type="component" value="Unassembled WGS sequence"/>
</dbReference>
<evidence type="ECO:0000259" key="4">
    <source>
        <dbReference type="Pfam" id="PF00535"/>
    </source>
</evidence>
<comment type="similarity">
    <text evidence="1">Belongs to the glycosyltransferase 2 family.</text>
</comment>
<dbReference type="PANTHER" id="PTHR43179">
    <property type="entry name" value="RHAMNOSYLTRANSFERASE WBBL"/>
    <property type="match status" value="1"/>
</dbReference>
<dbReference type="PANTHER" id="PTHR43179:SF12">
    <property type="entry name" value="GALACTOFURANOSYLTRANSFERASE GLFT2"/>
    <property type="match status" value="1"/>
</dbReference>
<evidence type="ECO:0000313" key="6">
    <source>
        <dbReference type="Proteomes" id="UP000198908"/>
    </source>
</evidence>
<dbReference type="CDD" id="cd00761">
    <property type="entry name" value="Glyco_tranf_GTA_type"/>
    <property type="match status" value="1"/>
</dbReference>
<keyword evidence="2" id="KW-0328">Glycosyltransferase</keyword>
<dbReference type="EMBL" id="FMYQ01000001">
    <property type="protein sequence ID" value="SDB82287.1"/>
    <property type="molecule type" value="Genomic_DNA"/>
</dbReference>
<dbReference type="GO" id="GO:0016757">
    <property type="term" value="F:glycosyltransferase activity"/>
    <property type="evidence" value="ECO:0007669"/>
    <property type="project" value="UniProtKB-KW"/>
</dbReference>
<proteinExistence type="inferred from homology"/>
<dbReference type="Gene3D" id="3.90.550.10">
    <property type="entry name" value="Spore Coat Polysaccharide Biosynthesis Protein SpsA, Chain A"/>
    <property type="match status" value="1"/>
</dbReference>
<keyword evidence="3 5" id="KW-0808">Transferase</keyword>
<keyword evidence="6" id="KW-1185">Reference proteome</keyword>
<dbReference type="STRING" id="416944.SAMN05421548_10124"/>
<accession>A0A1G6GJW1</accession>
<sequence length="302" mass="33419">MVTQMSLPSFRKQPRICVIFPTRGRAGILEQVVAFVDLQTVKPDLIIISCVSDEDVGDLSGRPGMIVIKGRPGLTAQRNHALDHVPDDFDVVIFLDDDFLMHGAWISEVLKALDSDPAIACVTGTVVADGIHGPGYSFEEGRAIVAQTVDLPERLIVAPTGGPYGCNMAFRASSIAGLRFDERLVLYGWQEDRDFGGQIWNRGGLVVRINTALGVHLGVKRGRVSGCRLGYSQVINPLYLVKKRTMPLRPALDHVMRNVASNMVRSVVPEPWIDRRGRLIGNLIGLWDFFRGRLTPERPERL</sequence>
<name>A0A1G6GJW1_9BURK</name>
<dbReference type="SUPFAM" id="SSF53448">
    <property type="entry name" value="Nucleotide-diphospho-sugar transferases"/>
    <property type="match status" value="1"/>
</dbReference>
<dbReference type="Pfam" id="PF00535">
    <property type="entry name" value="Glycos_transf_2"/>
    <property type="match status" value="1"/>
</dbReference>
<evidence type="ECO:0000256" key="2">
    <source>
        <dbReference type="ARBA" id="ARBA00022676"/>
    </source>
</evidence>
<evidence type="ECO:0000256" key="1">
    <source>
        <dbReference type="ARBA" id="ARBA00006739"/>
    </source>
</evidence>
<dbReference type="InterPro" id="IPR001173">
    <property type="entry name" value="Glyco_trans_2-like"/>
</dbReference>
<organism evidence="5 6">
    <name type="scientific">Paraburkholderia lycopersici</name>
    <dbReference type="NCBI Taxonomy" id="416944"/>
    <lineage>
        <taxon>Bacteria</taxon>
        <taxon>Pseudomonadati</taxon>
        <taxon>Pseudomonadota</taxon>
        <taxon>Betaproteobacteria</taxon>
        <taxon>Burkholderiales</taxon>
        <taxon>Burkholderiaceae</taxon>
        <taxon>Paraburkholderia</taxon>
    </lineage>
</organism>
<reference evidence="6" key="1">
    <citation type="submission" date="2016-09" db="EMBL/GenBank/DDBJ databases">
        <authorList>
            <person name="Varghese N."/>
            <person name="Submissions S."/>
        </authorList>
    </citation>
    <scope>NUCLEOTIDE SEQUENCE [LARGE SCALE GENOMIC DNA]</scope>
    <source>
        <strain evidence="6">TNe-862</strain>
    </source>
</reference>